<dbReference type="Gene3D" id="2.30.40.10">
    <property type="entry name" value="Urease, subunit C, domain 1"/>
    <property type="match status" value="1"/>
</dbReference>
<feature type="domain" description="Amidohydrolase 3" evidence="1">
    <location>
        <begin position="47"/>
        <end position="515"/>
    </location>
</feature>
<dbReference type="InterPro" id="IPR013108">
    <property type="entry name" value="Amidohydro_3"/>
</dbReference>
<dbReference type="Gene3D" id="3.10.310.70">
    <property type="match status" value="1"/>
</dbReference>
<dbReference type="SUPFAM" id="SSF51556">
    <property type="entry name" value="Metallo-dependent hydrolases"/>
    <property type="match status" value="1"/>
</dbReference>
<dbReference type="Gene3D" id="3.20.20.140">
    <property type="entry name" value="Metal-dependent hydrolases"/>
    <property type="match status" value="1"/>
</dbReference>
<accession>A0ABP4XW20</accession>
<dbReference type="PANTHER" id="PTHR22642:SF2">
    <property type="entry name" value="PROTEIN LONG AFTER FAR-RED 3"/>
    <property type="match status" value="1"/>
</dbReference>
<organism evidence="2 3">
    <name type="scientific">Luedemannella flava</name>
    <dbReference type="NCBI Taxonomy" id="349316"/>
    <lineage>
        <taxon>Bacteria</taxon>
        <taxon>Bacillati</taxon>
        <taxon>Actinomycetota</taxon>
        <taxon>Actinomycetes</taxon>
        <taxon>Micromonosporales</taxon>
        <taxon>Micromonosporaceae</taxon>
        <taxon>Luedemannella</taxon>
    </lineage>
</organism>
<dbReference type="Pfam" id="PF07969">
    <property type="entry name" value="Amidohydro_3"/>
    <property type="match status" value="1"/>
</dbReference>
<dbReference type="PANTHER" id="PTHR22642">
    <property type="entry name" value="IMIDAZOLONEPROPIONASE"/>
    <property type="match status" value="1"/>
</dbReference>
<dbReference type="EMBL" id="BAAALT010000034">
    <property type="protein sequence ID" value="GAA1793421.1"/>
    <property type="molecule type" value="Genomic_DNA"/>
</dbReference>
<keyword evidence="3" id="KW-1185">Reference proteome</keyword>
<name>A0ABP4XW20_9ACTN</name>
<gene>
    <name evidence="2" type="ORF">GCM10009682_14110</name>
</gene>
<dbReference type="InterPro" id="IPR011059">
    <property type="entry name" value="Metal-dep_hydrolase_composite"/>
</dbReference>
<dbReference type="SUPFAM" id="SSF51338">
    <property type="entry name" value="Composite domain of metallo-dependent hydrolases"/>
    <property type="match status" value="1"/>
</dbReference>
<evidence type="ECO:0000313" key="2">
    <source>
        <dbReference type="EMBL" id="GAA1793421.1"/>
    </source>
</evidence>
<dbReference type="Proteomes" id="UP001500218">
    <property type="component" value="Unassembled WGS sequence"/>
</dbReference>
<reference evidence="3" key="1">
    <citation type="journal article" date="2019" name="Int. J. Syst. Evol. Microbiol.">
        <title>The Global Catalogue of Microorganisms (GCM) 10K type strain sequencing project: providing services to taxonomists for standard genome sequencing and annotation.</title>
        <authorList>
            <consortium name="The Broad Institute Genomics Platform"/>
            <consortium name="The Broad Institute Genome Sequencing Center for Infectious Disease"/>
            <person name="Wu L."/>
            <person name="Ma J."/>
        </authorList>
    </citation>
    <scope>NUCLEOTIDE SEQUENCE [LARGE SCALE GENOMIC DNA]</scope>
    <source>
        <strain evidence="3">JCM 13250</strain>
    </source>
</reference>
<sequence>MTPQARTLYRNGRVYSPAYPRATALLVADGEITWLGTDADAPAADTVVDLDGGLVTPAFVDAHVHATDTGIALSGLDLSAARSARDVLDAVAAHCAALPADAVVAGHGWDESAWADKAPPTADELDRAAAGRMVYLSQASIHSAVASTALLAAAPQVTVAPGYDASGWLRRDAHHVVRGIAMGSITTAQRRDAQVVALRTAAAYGIAAVHECGGPGTSSEDDFTHVLSLGGAANGLPEVYGYWGELMGAAKARELGALGAGGDLYADGALGARTAHVTRAYLDGSEGACGHAYVTAEQVRDHLVDCARQNAQGGFHAIGDAAIATVVAGFTAAAKIVGRDRLRAGRHRVEHAEIMNRDLIRGFVEYGIVASMQPAFDRLWGGDDQMYALRLGVDRSLASNPIGAMAGVGVALAFGSDSPVTPLDPWGTVRAAMTHHNPAQRISARAAFAAHTRGGWRAAHLDDEGILQPGAPATFAVWDATPGTNGLPVLIAATPDEPTPTLPSCRRTVLRGVTIFDENDL</sequence>
<evidence type="ECO:0000313" key="3">
    <source>
        <dbReference type="Proteomes" id="UP001500218"/>
    </source>
</evidence>
<evidence type="ECO:0000259" key="1">
    <source>
        <dbReference type="Pfam" id="PF07969"/>
    </source>
</evidence>
<dbReference type="InterPro" id="IPR032466">
    <property type="entry name" value="Metal_Hydrolase"/>
</dbReference>
<proteinExistence type="predicted"/>
<protein>
    <submittedName>
        <fullName evidence="2">Amidohydrolase</fullName>
    </submittedName>
</protein>
<comment type="caution">
    <text evidence="2">The sequence shown here is derived from an EMBL/GenBank/DDBJ whole genome shotgun (WGS) entry which is preliminary data.</text>
</comment>
<dbReference type="RefSeq" id="WP_344127531.1">
    <property type="nucleotide sequence ID" value="NZ_BAAALT010000034.1"/>
</dbReference>